<sequence>MSTPPPPVIDSRVLGARLCEGGTRFGLWAPRATRVELALVDPQRKQRNLDMQRSDADGVWTVFAPGVGPEQRYGFRVHGPWDPDDGARFNPAKLLLDPYARAITAGVDYSGPILDHTAESDYEVDTTDSYLAVPLSVVVADSPPPTPIARRRPLAESVIYEAHVKGLTRLHPAVPEHLRGTFAGLAYPAMIDYLTELGVTAVELLPSHYFVSEPFIVGRGLSNYWGYNTLGFFAPHSAYGSVGTTGEQVREFKDMVSALHEAGIEVILDVVYNHTGEGGHEGPTLSFRGIDHAGYYRLTEDLRNDYDVTGCGNSVDTAHPGVLTMIIDSMRYWVTEMGVDGFRFDLATELIRDDQHHVDQEHEFKALIESDPTFDGIKMIAEPWDLGPYGYQVGNWGPGWSEWNDRFRGYARDFWRGHTDGVDELATRLAGSADIFDHDGRPASSSINFVTAHDGFTLRDLVTYDGKHNEANGEDNRDGTDDNRSWNCGVEGETDDPAINALRTRQMKNLMITQLLAVGVPMITAGDEFARTQGGNNNAYCQDGPISWVHWDLLDRHGELHGLVRATLALRAKYPVLRRNRFHYGRELSDLQGKPLGRKDVAWFSESGTEMTGDQWADGSRRLLGWYVSDRRAAFLSWFNGGPDEVEVVLPAAPWATSWHLEIETGPPGELPAHPLEPGTTLRLPGRTVAVLRADVPVWAAANRAREQARPAAGEAGDPSQRGRPGPR</sequence>
<dbReference type="SUPFAM" id="SSF81296">
    <property type="entry name" value="E set domains"/>
    <property type="match status" value="1"/>
</dbReference>
<evidence type="ECO:0000259" key="5">
    <source>
        <dbReference type="SMART" id="SM00642"/>
    </source>
</evidence>
<evidence type="ECO:0000256" key="1">
    <source>
        <dbReference type="ARBA" id="ARBA00008061"/>
    </source>
</evidence>
<proteinExistence type="inferred from homology"/>
<dbReference type="GO" id="GO:0004135">
    <property type="term" value="F:amylo-alpha-1,6-glucosidase activity"/>
    <property type="evidence" value="ECO:0007669"/>
    <property type="project" value="InterPro"/>
</dbReference>
<dbReference type="CDD" id="cd02856">
    <property type="entry name" value="E_set_GDE_Isoamylase_N"/>
    <property type="match status" value="1"/>
</dbReference>
<dbReference type="InterPro" id="IPR013783">
    <property type="entry name" value="Ig-like_fold"/>
</dbReference>
<dbReference type="InterPro" id="IPR014756">
    <property type="entry name" value="Ig_E-set"/>
</dbReference>
<accession>A0A7Z0D6E0</accession>
<dbReference type="Pfam" id="PF00128">
    <property type="entry name" value="Alpha-amylase"/>
    <property type="match status" value="1"/>
</dbReference>
<comment type="similarity">
    <text evidence="1">Belongs to the glycosyl hydrolase 13 family.</text>
</comment>
<dbReference type="RefSeq" id="WP_179443710.1">
    <property type="nucleotide sequence ID" value="NZ_JACBZS010000001.1"/>
</dbReference>
<comment type="caution">
    <text evidence="6">The sequence shown here is derived from an EMBL/GenBank/DDBJ whole genome shotgun (WGS) entry which is preliminary data.</text>
</comment>
<dbReference type="GO" id="GO:0005980">
    <property type="term" value="P:glycogen catabolic process"/>
    <property type="evidence" value="ECO:0007669"/>
    <property type="project" value="InterPro"/>
</dbReference>
<feature type="region of interest" description="Disordered" evidence="4">
    <location>
        <begin position="703"/>
        <end position="728"/>
    </location>
</feature>
<dbReference type="InterPro" id="IPR004193">
    <property type="entry name" value="Glyco_hydro_13_N"/>
</dbReference>
<dbReference type="InterPro" id="IPR017853">
    <property type="entry name" value="GH"/>
</dbReference>
<dbReference type="Proteomes" id="UP000527616">
    <property type="component" value="Unassembled WGS sequence"/>
</dbReference>
<dbReference type="InterPro" id="IPR044505">
    <property type="entry name" value="GlgX_Isoamylase_N_E_set"/>
</dbReference>
<evidence type="ECO:0000256" key="2">
    <source>
        <dbReference type="ARBA" id="ARBA00022801"/>
    </source>
</evidence>
<feature type="domain" description="Glycosyl hydrolase family 13 catalytic" evidence="5">
    <location>
        <begin position="157"/>
        <end position="571"/>
    </location>
</feature>
<keyword evidence="2 6" id="KW-0378">Hydrolase</keyword>
<evidence type="ECO:0000256" key="3">
    <source>
        <dbReference type="ARBA" id="ARBA00023295"/>
    </source>
</evidence>
<protein>
    <submittedName>
        <fullName evidence="6">Glycogen operon protein</fullName>
        <ecNumber evidence="6">3.2.1.-</ecNumber>
    </submittedName>
</protein>
<dbReference type="SUPFAM" id="SSF51011">
    <property type="entry name" value="Glycosyl hydrolase domain"/>
    <property type="match status" value="1"/>
</dbReference>
<keyword evidence="3 6" id="KW-0326">Glycosidase</keyword>
<dbReference type="InterPro" id="IPR013780">
    <property type="entry name" value="Glyco_hydro_b"/>
</dbReference>
<dbReference type="EC" id="3.2.1.-" evidence="6"/>
<dbReference type="Gene3D" id="2.60.40.10">
    <property type="entry name" value="Immunoglobulins"/>
    <property type="match status" value="1"/>
</dbReference>
<dbReference type="EMBL" id="JACBZS010000001">
    <property type="protein sequence ID" value="NYI69669.1"/>
    <property type="molecule type" value="Genomic_DNA"/>
</dbReference>
<dbReference type="NCBIfam" id="TIGR02100">
    <property type="entry name" value="glgX_debranch"/>
    <property type="match status" value="1"/>
</dbReference>
<dbReference type="InterPro" id="IPR006047">
    <property type="entry name" value="GH13_cat_dom"/>
</dbReference>
<evidence type="ECO:0000313" key="7">
    <source>
        <dbReference type="Proteomes" id="UP000527616"/>
    </source>
</evidence>
<keyword evidence="7" id="KW-1185">Reference proteome</keyword>
<dbReference type="Gene3D" id="3.20.20.80">
    <property type="entry name" value="Glycosidases"/>
    <property type="match status" value="1"/>
</dbReference>
<name>A0A7Z0D6E0_9ACTN</name>
<reference evidence="6 7" key="1">
    <citation type="submission" date="2020-07" db="EMBL/GenBank/DDBJ databases">
        <title>Sequencing the genomes of 1000 actinobacteria strains.</title>
        <authorList>
            <person name="Klenk H.-P."/>
        </authorList>
    </citation>
    <scope>NUCLEOTIDE SEQUENCE [LARGE SCALE GENOMIC DNA]</scope>
    <source>
        <strain evidence="6 7">DSM 103164</strain>
    </source>
</reference>
<dbReference type="SUPFAM" id="SSF51445">
    <property type="entry name" value="(Trans)glycosidases"/>
    <property type="match status" value="1"/>
</dbReference>
<dbReference type="Pfam" id="PF02922">
    <property type="entry name" value="CBM_48"/>
    <property type="match status" value="1"/>
</dbReference>
<organism evidence="6 7">
    <name type="scientific">Naumannella cuiyingiana</name>
    <dbReference type="NCBI Taxonomy" id="1347891"/>
    <lineage>
        <taxon>Bacteria</taxon>
        <taxon>Bacillati</taxon>
        <taxon>Actinomycetota</taxon>
        <taxon>Actinomycetes</taxon>
        <taxon>Propionibacteriales</taxon>
        <taxon>Propionibacteriaceae</taxon>
        <taxon>Naumannella</taxon>
    </lineage>
</organism>
<dbReference type="AlphaFoldDB" id="A0A7Z0D6E0"/>
<dbReference type="CDD" id="cd11326">
    <property type="entry name" value="AmyAc_Glg_debranch"/>
    <property type="match status" value="1"/>
</dbReference>
<dbReference type="InterPro" id="IPR011837">
    <property type="entry name" value="Glycogen_debranch_GlgX"/>
</dbReference>
<dbReference type="Gene3D" id="2.60.40.1180">
    <property type="entry name" value="Golgi alpha-mannosidase II"/>
    <property type="match status" value="1"/>
</dbReference>
<dbReference type="PANTHER" id="PTHR43002">
    <property type="entry name" value="GLYCOGEN DEBRANCHING ENZYME"/>
    <property type="match status" value="1"/>
</dbReference>
<evidence type="ECO:0000313" key="6">
    <source>
        <dbReference type="EMBL" id="NYI69669.1"/>
    </source>
</evidence>
<dbReference type="SMART" id="SM00642">
    <property type="entry name" value="Aamy"/>
    <property type="match status" value="1"/>
</dbReference>
<evidence type="ECO:0000256" key="4">
    <source>
        <dbReference type="SAM" id="MobiDB-lite"/>
    </source>
</evidence>
<gene>
    <name evidence="6" type="ORF">GGQ54_000229</name>
</gene>